<gene>
    <name evidence="1" type="ORF">METZ01_LOCUS434895</name>
</gene>
<name>A0A382YGJ8_9ZZZZ</name>
<evidence type="ECO:0000313" key="1">
    <source>
        <dbReference type="EMBL" id="SVD82041.1"/>
    </source>
</evidence>
<proteinExistence type="predicted"/>
<feature type="non-terminal residue" evidence="1">
    <location>
        <position position="129"/>
    </location>
</feature>
<protein>
    <submittedName>
        <fullName evidence="1">Uncharacterized protein</fullName>
    </submittedName>
</protein>
<accession>A0A382YGJ8</accession>
<dbReference type="EMBL" id="UINC01175423">
    <property type="protein sequence ID" value="SVD82041.1"/>
    <property type="molecule type" value="Genomic_DNA"/>
</dbReference>
<organism evidence="1">
    <name type="scientific">marine metagenome</name>
    <dbReference type="NCBI Taxonomy" id="408172"/>
    <lineage>
        <taxon>unclassified sequences</taxon>
        <taxon>metagenomes</taxon>
        <taxon>ecological metagenomes</taxon>
    </lineage>
</organism>
<sequence length="129" mass="14754">MEQIVKLLQNILLNLPLIAEEGEYKDKISRNELCGILKEQTLVSNDAIQVVLGILELQWSKAGLLDLLELKSGNWQFISFPASLVARSWLEVMSDKDGYWFPAGWWADQANSETHRKNITELEKLRIKG</sequence>
<reference evidence="1" key="1">
    <citation type="submission" date="2018-05" db="EMBL/GenBank/DDBJ databases">
        <authorList>
            <person name="Lanie J.A."/>
            <person name="Ng W.-L."/>
            <person name="Kazmierczak K.M."/>
            <person name="Andrzejewski T.M."/>
            <person name="Davidsen T.M."/>
            <person name="Wayne K.J."/>
            <person name="Tettelin H."/>
            <person name="Glass J.I."/>
            <person name="Rusch D."/>
            <person name="Podicherti R."/>
            <person name="Tsui H.-C.T."/>
            <person name="Winkler M.E."/>
        </authorList>
    </citation>
    <scope>NUCLEOTIDE SEQUENCE</scope>
</reference>
<dbReference type="AlphaFoldDB" id="A0A382YGJ8"/>